<dbReference type="InterPro" id="IPR036976">
    <property type="entry name" value="RimM_N_sf"/>
</dbReference>
<evidence type="ECO:0000256" key="1">
    <source>
        <dbReference type="ARBA" id="ARBA00022490"/>
    </source>
</evidence>
<dbReference type="Gene3D" id="2.30.30.240">
    <property type="entry name" value="PRC-barrel domain"/>
    <property type="match status" value="1"/>
</dbReference>
<evidence type="ECO:0000313" key="7">
    <source>
        <dbReference type="EMBL" id="BDA78921.1"/>
    </source>
</evidence>
<accession>A0ABM7UJC4</accession>
<dbReference type="HAMAP" id="MF_00014">
    <property type="entry name" value="Ribosome_mat_RimM"/>
    <property type="match status" value="1"/>
</dbReference>
<comment type="function">
    <text evidence="5">An accessory protein needed during the final step in the assembly of 30S ribosomal subunit, possibly for assembly of the head region. Essential for efficient processing of 16S rRNA. May be needed both before and after RbfA during the maturation of 16S rRNA. It has affinity for free ribosomal 30S subunits but not for 70S ribosomes.</text>
</comment>
<evidence type="ECO:0000313" key="8">
    <source>
        <dbReference type="Proteomes" id="UP000245263"/>
    </source>
</evidence>
<dbReference type="InterPro" id="IPR011961">
    <property type="entry name" value="RimM"/>
</dbReference>
<reference evidence="7 8" key="1">
    <citation type="submission" date="2021-08" db="EMBL/GenBank/DDBJ databases">
        <title>Complete genome sequence of Leptospira kobayashii strain E30.</title>
        <authorList>
            <person name="Nakao R."/>
            <person name="Nakamura S."/>
            <person name="Masuzawa T."/>
            <person name="Koizumi N."/>
        </authorList>
    </citation>
    <scope>NUCLEOTIDE SEQUENCE [LARGE SCALE GENOMIC DNA]</scope>
    <source>
        <strain evidence="7 8">E30</strain>
    </source>
</reference>
<keyword evidence="4 5" id="KW-0143">Chaperone</keyword>
<evidence type="ECO:0000256" key="2">
    <source>
        <dbReference type="ARBA" id="ARBA00022517"/>
    </source>
</evidence>
<dbReference type="InterPro" id="IPR009000">
    <property type="entry name" value="Transl_B-barrel_sf"/>
</dbReference>
<dbReference type="Pfam" id="PF01782">
    <property type="entry name" value="RimM"/>
    <property type="match status" value="1"/>
</dbReference>
<dbReference type="EMBL" id="AP025028">
    <property type="protein sequence ID" value="BDA78921.1"/>
    <property type="molecule type" value="Genomic_DNA"/>
</dbReference>
<dbReference type="SUPFAM" id="SSF50346">
    <property type="entry name" value="PRC-barrel domain"/>
    <property type="match status" value="1"/>
</dbReference>
<dbReference type="NCBIfam" id="TIGR02273">
    <property type="entry name" value="16S_RimM"/>
    <property type="match status" value="1"/>
</dbReference>
<comment type="domain">
    <text evidence="5">The PRC barrel domain binds ribosomal protein uS19.</text>
</comment>
<gene>
    <name evidence="5 7" type="primary">rimM</name>
    <name evidence="7" type="ORF">LPTSP3_g18510</name>
</gene>
<sequence length="179" mass="19910">MSTDPSIIKVGDFGATHGIKGLIRIHTEGETLAILKTPIVCSVELVGGTKKQVKILEIKKHSSFYLAKLEGYETPEAVVVFRQAGIFLKKSELPKPAPGEVYVLDLIGLEATHVLGEKGLGYFVKEVIDNAAHPILRFVAKEEIEPKEVLVPFLNKYVGDWDLQKIQIEVISWEDWFAV</sequence>
<dbReference type="SUPFAM" id="SSF50447">
    <property type="entry name" value="Translation proteins"/>
    <property type="match status" value="1"/>
</dbReference>
<keyword evidence="8" id="KW-1185">Reference proteome</keyword>
<evidence type="ECO:0000256" key="3">
    <source>
        <dbReference type="ARBA" id="ARBA00022552"/>
    </source>
</evidence>
<name>A0ABM7UJC4_9LEPT</name>
<comment type="similarity">
    <text evidence="5">Belongs to the RimM family.</text>
</comment>
<proteinExistence type="inferred from homology"/>
<comment type="subcellular location">
    <subcellularLocation>
        <location evidence="5">Cytoplasm</location>
    </subcellularLocation>
</comment>
<dbReference type="PANTHER" id="PTHR33692">
    <property type="entry name" value="RIBOSOME MATURATION FACTOR RIMM"/>
    <property type="match status" value="1"/>
</dbReference>
<protein>
    <recommendedName>
        <fullName evidence="5">Ribosome maturation factor RimM</fullName>
    </recommendedName>
</protein>
<organism evidence="7 8">
    <name type="scientific">Leptospira kobayashii</name>
    <dbReference type="NCBI Taxonomy" id="1917830"/>
    <lineage>
        <taxon>Bacteria</taxon>
        <taxon>Pseudomonadati</taxon>
        <taxon>Spirochaetota</taxon>
        <taxon>Spirochaetia</taxon>
        <taxon>Leptospirales</taxon>
        <taxon>Leptospiraceae</taxon>
        <taxon>Leptospira</taxon>
    </lineage>
</organism>
<keyword evidence="1 5" id="KW-0963">Cytoplasm</keyword>
<dbReference type="PANTHER" id="PTHR33692:SF1">
    <property type="entry name" value="RIBOSOME MATURATION FACTOR RIMM"/>
    <property type="match status" value="1"/>
</dbReference>
<dbReference type="Proteomes" id="UP000245263">
    <property type="component" value="Chromosome 1"/>
</dbReference>
<keyword evidence="3 5" id="KW-0698">rRNA processing</keyword>
<keyword evidence="2 5" id="KW-0690">Ribosome biogenesis</keyword>
<evidence type="ECO:0000256" key="4">
    <source>
        <dbReference type="ARBA" id="ARBA00023186"/>
    </source>
</evidence>
<dbReference type="InterPro" id="IPR011033">
    <property type="entry name" value="PRC_barrel-like_sf"/>
</dbReference>
<feature type="domain" description="RimM N-terminal" evidence="6">
    <location>
        <begin position="10"/>
        <end position="91"/>
    </location>
</feature>
<dbReference type="Gene3D" id="2.40.30.60">
    <property type="entry name" value="RimM"/>
    <property type="match status" value="1"/>
</dbReference>
<comment type="subunit">
    <text evidence="5">Binds ribosomal protein uS19.</text>
</comment>
<dbReference type="InterPro" id="IPR002676">
    <property type="entry name" value="RimM_N"/>
</dbReference>
<evidence type="ECO:0000256" key="5">
    <source>
        <dbReference type="HAMAP-Rule" id="MF_00014"/>
    </source>
</evidence>
<evidence type="ECO:0000259" key="6">
    <source>
        <dbReference type="Pfam" id="PF01782"/>
    </source>
</evidence>
<dbReference type="RefSeq" id="WP_109019872.1">
    <property type="nucleotide sequence ID" value="NZ_AP025028.1"/>
</dbReference>